<keyword evidence="2 6" id="KW-0808">Transferase</keyword>
<proteinExistence type="inferred from homology"/>
<dbReference type="InterPro" id="IPR004147">
    <property type="entry name" value="ABC1_dom"/>
</dbReference>
<evidence type="ECO:0000313" key="7">
    <source>
        <dbReference type="Proteomes" id="UP001238540"/>
    </source>
</evidence>
<feature type="domain" description="ABC1 atypical kinase-like" evidence="5">
    <location>
        <begin position="96"/>
        <end position="335"/>
    </location>
</feature>
<dbReference type="InterPro" id="IPR011009">
    <property type="entry name" value="Kinase-like_dom_sf"/>
</dbReference>
<organism evidence="6 7">
    <name type="scientific">Vibrio ostreicida</name>
    <dbReference type="NCBI Taxonomy" id="526588"/>
    <lineage>
        <taxon>Bacteria</taxon>
        <taxon>Pseudomonadati</taxon>
        <taxon>Pseudomonadota</taxon>
        <taxon>Gammaproteobacteria</taxon>
        <taxon>Vibrionales</taxon>
        <taxon>Vibrionaceae</taxon>
        <taxon>Vibrio</taxon>
    </lineage>
</organism>
<dbReference type="RefSeq" id="WP_170883662.1">
    <property type="nucleotide sequence ID" value="NZ_JABEYA020000015.1"/>
</dbReference>
<protein>
    <submittedName>
        <fullName evidence="6">AarF/ABC1/UbiB kinase family protein</fullName>
        <ecNumber evidence="6">2.7.-.-</ecNumber>
    </submittedName>
</protein>
<evidence type="ECO:0000256" key="2">
    <source>
        <dbReference type="ARBA" id="ARBA00022679"/>
    </source>
</evidence>
<evidence type="ECO:0000256" key="4">
    <source>
        <dbReference type="ARBA" id="ARBA00022840"/>
    </source>
</evidence>
<gene>
    <name evidence="6" type="ORF">QWZ16_22955</name>
</gene>
<dbReference type="Pfam" id="PF03109">
    <property type="entry name" value="ABC1"/>
    <property type="match status" value="1"/>
</dbReference>
<accession>A0ABT8C0K0</accession>
<dbReference type="InterPro" id="IPR034646">
    <property type="entry name" value="ADCK3_dom"/>
</dbReference>
<dbReference type="InterPro" id="IPR051409">
    <property type="entry name" value="Atypical_kinase_ADCK"/>
</dbReference>
<keyword evidence="4" id="KW-0067">ATP-binding</keyword>
<reference evidence="7" key="1">
    <citation type="journal article" date="2019" name="Int. J. Syst. Evol. Microbiol.">
        <title>The Global Catalogue of Microorganisms (GCM) 10K type strain sequencing project: providing services to taxonomists for standard genome sequencing and annotation.</title>
        <authorList>
            <consortium name="The Broad Institute Genomics Platform"/>
            <consortium name="The Broad Institute Genome Sequencing Center for Infectious Disease"/>
            <person name="Wu L."/>
            <person name="Ma J."/>
        </authorList>
    </citation>
    <scope>NUCLEOTIDE SEQUENCE [LARGE SCALE GENOMIC DNA]</scope>
    <source>
        <strain evidence="7">CECT 7398</strain>
    </source>
</reference>
<sequence length="438" mass="48638">MANYPSKIPTSRLSRFGQVASLATKIGSNVVSEGAKHWLKGQRPTKQDLLFTSLNITHVADQLAHLRGAAMKIGQMLSMDAGDILPPEMAELLSRLRANANPMLTTQLAKMMEEGLGSQWKSHFLSFNFSPIASASIGQVHFAYTDAGDPVAVKVQYPGIRESIDSDIDNVAALLRLVGLIPEHVDIKSLLSEAKQQLHDEADYRREAKLLLTYRKHLEDDVRFIVPDVHSETSTDTILTMSFVQGRPIEELVSKNQATRDTCMSAMVSLLLKEMFAFKLVQTDPNFANYLFNDQTNQIILLDFGATRTMSSQMSIGYQHAFKAVLDGDDESLEQALLQIGFFSQAIDSSQKNAVLNIVKLVCEPMLDEQGYDFGNSDLHERVRQAGTALTLKKNYWHTPPVDALFLHRKIGGLYLLAARLKANVNVRALVSPYLGSE</sequence>
<dbReference type="PANTHER" id="PTHR43851">
    <property type="match status" value="1"/>
</dbReference>
<dbReference type="SUPFAM" id="SSF56112">
    <property type="entry name" value="Protein kinase-like (PK-like)"/>
    <property type="match status" value="1"/>
</dbReference>
<keyword evidence="3" id="KW-0547">Nucleotide-binding</keyword>
<dbReference type="GO" id="GO:0016301">
    <property type="term" value="F:kinase activity"/>
    <property type="evidence" value="ECO:0007669"/>
    <property type="project" value="UniProtKB-KW"/>
</dbReference>
<evidence type="ECO:0000313" key="6">
    <source>
        <dbReference type="EMBL" id="MDN3612463.1"/>
    </source>
</evidence>
<evidence type="ECO:0000256" key="3">
    <source>
        <dbReference type="ARBA" id="ARBA00022741"/>
    </source>
</evidence>
<dbReference type="EMBL" id="JAUFQC010000027">
    <property type="protein sequence ID" value="MDN3612463.1"/>
    <property type="molecule type" value="Genomic_DNA"/>
</dbReference>
<name>A0ABT8C0K0_9VIBR</name>
<dbReference type="EC" id="2.7.-.-" evidence="6"/>
<keyword evidence="7" id="KW-1185">Reference proteome</keyword>
<evidence type="ECO:0000259" key="5">
    <source>
        <dbReference type="Pfam" id="PF03109"/>
    </source>
</evidence>
<dbReference type="PANTHER" id="PTHR43851:SF3">
    <property type="entry name" value="COENZYME Q8"/>
    <property type="match status" value="1"/>
</dbReference>
<evidence type="ECO:0000256" key="1">
    <source>
        <dbReference type="ARBA" id="ARBA00009670"/>
    </source>
</evidence>
<comment type="caution">
    <text evidence="6">The sequence shown here is derived from an EMBL/GenBank/DDBJ whole genome shotgun (WGS) entry which is preliminary data.</text>
</comment>
<keyword evidence="6" id="KW-0418">Kinase</keyword>
<comment type="similarity">
    <text evidence="1">Belongs to the protein kinase superfamily. ADCK protein kinase family.</text>
</comment>
<dbReference type="Proteomes" id="UP001238540">
    <property type="component" value="Unassembled WGS sequence"/>
</dbReference>
<dbReference type="CDD" id="cd13970">
    <property type="entry name" value="ABC1_ADCK3"/>
    <property type="match status" value="1"/>
</dbReference>